<proteinExistence type="predicted"/>
<dbReference type="Proteomes" id="UP000790709">
    <property type="component" value="Unassembled WGS sequence"/>
</dbReference>
<protein>
    <submittedName>
        <fullName evidence="1">Uncharacterized protein</fullName>
    </submittedName>
</protein>
<keyword evidence="2" id="KW-1185">Reference proteome</keyword>
<dbReference type="EMBL" id="MU266507">
    <property type="protein sequence ID" value="KAH7921894.1"/>
    <property type="molecule type" value="Genomic_DNA"/>
</dbReference>
<name>A0ACB8B8U3_9AGAM</name>
<evidence type="ECO:0000313" key="1">
    <source>
        <dbReference type="EMBL" id="KAH7921894.1"/>
    </source>
</evidence>
<organism evidence="1 2">
    <name type="scientific">Leucogyrophana mollusca</name>
    <dbReference type="NCBI Taxonomy" id="85980"/>
    <lineage>
        <taxon>Eukaryota</taxon>
        <taxon>Fungi</taxon>
        <taxon>Dikarya</taxon>
        <taxon>Basidiomycota</taxon>
        <taxon>Agaricomycotina</taxon>
        <taxon>Agaricomycetes</taxon>
        <taxon>Agaricomycetidae</taxon>
        <taxon>Boletales</taxon>
        <taxon>Boletales incertae sedis</taxon>
        <taxon>Leucogyrophana</taxon>
    </lineage>
</organism>
<reference evidence="1" key="1">
    <citation type="journal article" date="2021" name="New Phytol.">
        <title>Evolutionary innovations through gain and loss of genes in the ectomycorrhizal Boletales.</title>
        <authorList>
            <person name="Wu G."/>
            <person name="Miyauchi S."/>
            <person name="Morin E."/>
            <person name="Kuo A."/>
            <person name="Drula E."/>
            <person name="Varga T."/>
            <person name="Kohler A."/>
            <person name="Feng B."/>
            <person name="Cao Y."/>
            <person name="Lipzen A."/>
            <person name="Daum C."/>
            <person name="Hundley H."/>
            <person name="Pangilinan J."/>
            <person name="Johnson J."/>
            <person name="Barry K."/>
            <person name="LaButti K."/>
            <person name="Ng V."/>
            <person name="Ahrendt S."/>
            <person name="Min B."/>
            <person name="Choi I.G."/>
            <person name="Park H."/>
            <person name="Plett J.M."/>
            <person name="Magnuson J."/>
            <person name="Spatafora J.W."/>
            <person name="Nagy L.G."/>
            <person name="Henrissat B."/>
            <person name="Grigoriev I.V."/>
            <person name="Yang Z.L."/>
            <person name="Xu J."/>
            <person name="Martin F.M."/>
        </authorList>
    </citation>
    <scope>NUCLEOTIDE SEQUENCE</scope>
    <source>
        <strain evidence="1">KUC20120723A-06</strain>
    </source>
</reference>
<evidence type="ECO:0000313" key="2">
    <source>
        <dbReference type="Proteomes" id="UP000790709"/>
    </source>
</evidence>
<gene>
    <name evidence="1" type="ORF">BV22DRAFT_1131904</name>
</gene>
<comment type="caution">
    <text evidence="1">The sequence shown here is derived from an EMBL/GenBank/DDBJ whole genome shotgun (WGS) entry which is preliminary data.</text>
</comment>
<accession>A0ACB8B8U3</accession>
<sequence length="252" mass="27796">MAIKTMFRCPRPNCNQTFSRVSNLKKHEFSHNGSKALFACTFANCTFTSLQKKNLEIHFARHTGEKRHHCPESTCSFRTADPAALTRHRKAHHGYVPKGRSAGVRQSQYEIEAQARSPVVENHPAVAGPLRLCTIANDEDPHLSVPNPSNTILPKSSCAVTEPEPERGYKCGAGYDTYMNPVVFFPSPFSPLPTNVDPAHAIAGPTEFIGALADPDCIFADYTQEGRGGLCPEWLHRTTHAGITPEFVLNGW</sequence>